<feature type="domain" description="Integrase catalytic" evidence="4">
    <location>
        <begin position="901"/>
        <end position="1060"/>
    </location>
</feature>
<dbReference type="InterPro" id="IPR012337">
    <property type="entry name" value="RNaseH-like_sf"/>
</dbReference>
<dbReference type="Pfam" id="PF00078">
    <property type="entry name" value="RVT_1"/>
    <property type="match status" value="1"/>
</dbReference>
<dbReference type="PROSITE" id="PS50994">
    <property type="entry name" value="INTEGRASE"/>
    <property type="match status" value="1"/>
</dbReference>
<dbReference type="Pfam" id="PF13456">
    <property type="entry name" value="RVT_3"/>
    <property type="match status" value="1"/>
</dbReference>
<evidence type="ECO:0000259" key="4">
    <source>
        <dbReference type="PROSITE" id="PS50994"/>
    </source>
</evidence>
<dbReference type="GO" id="GO:0004523">
    <property type="term" value="F:RNA-DNA hybrid ribonuclease activity"/>
    <property type="evidence" value="ECO:0007669"/>
    <property type="project" value="InterPro"/>
</dbReference>
<dbReference type="InterPro" id="IPR041577">
    <property type="entry name" value="RT_RNaseH_2"/>
</dbReference>
<evidence type="ECO:0000313" key="6">
    <source>
        <dbReference type="Proteomes" id="UP001497516"/>
    </source>
</evidence>
<dbReference type="PROSITE" id="PS50879">
    <property type="entry name" value="RNASE_H_1"/>
    <property type="match status" value="1"/>
</dbReference>
<dbReference type="Gene3D" id="3.30.420.10">
    <property type="entry name" value="Ribonuclease H-like superfamily/Ribonuclease H"/>
    <property type="match status" value="2"/>
</dbReference>
<dbReference type="InterPro" id="IPR041588">
    <property type="entry name" value="Integrase_H2C2"/>
</dbReference>
<sequence length="1189" mass="133454">MDIDPPLIKRAQGNLVGFSGTRVPVIGVVTLPVVIGDQEPRVSKQVEFTIVYCKSSHNGILCRPFLAKFMVLPSTCHQKLKFPTKMGTGEALGTPWGAPKLEGEARQTNIVDIRPEEPYPESMDSDFEVALDPTEPTRKICISTHVRDDAIEPLIALLKEYKELFAWCTEDMPGVPRHVAQHCLAVPPSVPPRQQARRGFTGDKLKAIEEEVARLLAAGLILPVKHPKWLANVVLVKKSSGAWRMCVDYTTINKVCPGDPYPLPRIDQLIDATADHETLSFLDMFSGYHQIPMSREDEEKTAFMTPFRNFCFVGMPFRLKNAGATYQRMICSVFSQQRGRNIEAYVDDLIVKTKAVNSHLEDLRETFEALRKHSLRLNPLKCVFGAEAGKFLGFMITKRGIEVDPKQITAVQQLRAPRSALEIQSLNGKIAPLGRFIPRSADKCAPFFKTLKSGTKFAWTKECEAAFQELKAYLVSPPVLTAPKLNEKLFLYLAVSTRAVSAVLISRRNDNTEQPVYYTSRTLVSAETRYSPIEKAALALVSASQKLRPYFQAQQITVLTNLPLKKILTSMEVSGRMVKSVVELSEYDIQYAPRPAIKAQILADFIAEGVTLETTPEGVWEVYVYGAASKHGAGAGVVVRTPTGAVHEIAIRFRALKTNNASEYEAILAGMTAAHELGARTIRVLFDSSLAVNQLNGAFDAKEDTLAHYMERVKLRAATFEVVTYVQTPREENVHADALSKLATATDFETTRLVSVQKEEEENRQEVAINTTQLMNGDWRTPIVRYLQDGTIPEDAKEAWTLRQKAARCTLIEGELYRRSFSGVYLKCIGQEEARDMVRDIHEGLCAMHAGPHSMERTILLHGYYWPRIKKDTNKYADQCHRCQVNARQHHLPSTELQDNLSPWPFAQWGVDLLGPFPTAKGKRKYIIVAIDYFTKWIEAEALASITAQQVTRFLKNNILSRFGVPNALIFDHGKQFDCAEVIDFCDQVGTIARFASVAYPQANGQAESANKVIMHGLHTRLNDAKDNWADELNTVLWAHHTPYKVATGETPFALTYSTDAVIPIETTAPTYRITRYNEETNDEARLLELELSQERRELAAIKLAAMKEQVAKYHNAKLVPHKLILGDQVLRRNFRPDPKHGKLASVWEGPYLIHEVIGASTFKLSELGGNKIQRTWNAQNLRKYHQAT</sequence>
<dbReference type="Pfam" id="PF17921">
    <property type="entry name" value="Integrase_H2C2"/>
    <property type="match status" value="1"/>
</dbReference>
<dbReference type="Gene3D" id="1.10.340.70">
    <property type="match status" value="1"/>
</dbReference>
<feature type="coiled-coil region" evidence="1">
    <location>
        <begin position="1078"/>
        <end position="1105"/>
    </location>
</feature>
<dbReference type="PANTHER" id="PTHR48475">
    <property type="entry name" value="RIBONUCLEASE H"/>
    <property type="match status" value="1"/>
</dbReference>
<dbReference type="InterPro" id="IPR001584">
    <property type="entry name" value="Integrase_cat-core"/>
</dbReference>
<evidence type="ECO:0000259" key="3">
    <source>
        <dbReference type="PROSITE" id="PS50879"/>
    </source>
</evidence>
<feature type="domain" description="RNase H type-1" evidence="3">
    <location>
        <begin position="616"/>
        <end position="745"/>
    </location>
</feature>
<reference evidence="5 6" key="1">
    <citation type="submission" date="2024-04" db="EMBL/GenBank/DDBJ databases">
        <authorList>
            <person name="Fracassetti M."/>
        </authorList>
    </citation>
    <scope>NUCLEOTIDE SEQUENCE [LARGE SCALE GENOMIC DNA]</scope>
</reference>
<dbReference type="SUPFAM" id="SSF53098">
    <property type="entry name" value="Ribonuclease H-like"/>
    <property type="match status" value="2"/>
</dbReference>
<organism evidence="5 6">
    <name type="scientific">Linum trigynum</name>
    <dbReference type="NCBI Taxonomy" id="586398"/>
    <lineage>
        <taxon>Eukaryota</taxon>
        <taxon>Viridiplantae</taxon>
        <taxon>Streptophyta</taxon>
        <taxon>Embryophyta</taxon>
        <taxon>Tracheophyta</taxon>
        <taxon>Spermatophyta</taxon>
        <taxon>Magnoliopsida</taxon>
        <taxon>eudicotyledons</taxon>
        <taxon>Gunneridae</taxon>
        <taxon>Pentapetalae</taxon>
        <taxon>rosids</taxon>
        <taxon>fabids</taxon>
        <taxon>Malpighiales</taxon>
        <taxon>Linaceae</taxon>
        <taxon>Linum</taxon>
    </lineage>
</organism>
<keyword evidence="1" id="KW-0175">Coiled coil</keyword>
<dbReference type="InterPro" id="IPR036397">
    <property type="entry name" value="RNaseH_sf"/>
</dbReference>
<gene>
    <name evidence="5" type="ORF">LTRI10_LOCUS49687</name>
</gene>
<dbReference type="GO" id="GO:0003676">
    <property type="term" value="F:nucleic acid binding"/>
    <property type="evidence" value="ECO:0007669"/>
    <property type="project" value="InterPro"/>
</dbReference>
<dbReference type="CDD" id="cd09279">
    <property type="entry name" value="RNase_HI_like"/>
    <property type="match status" value="1"/>
</dbReference>
<dbReference type="InterPro" id="IPR043502">
    <property type="entry name" value="DNA/RNA_pol_sf"/>
</dbReference>
<dbReference type="Proteomes" id="UP001497516">
    <property type="component" value="Chromosome 9"/>
</dbReference>
<dbReference type="InterPro" id="IPR043128">
    <property type="entry name" value="Rev_trsase/Diguanyl_cyclase"/>
</dbReference>
<dbReference type="Gene3D" id="3.30.70.270">
    <property type="match status" value="2"/>
</dbReference>
<keyword evidence="6" id="KW-1185">Reference proteome</keyword>
<dbReference type="SUPFAM" id="SSF56672">
    <property type="entry name" value="DNA/RNA polymerases"/>
    <property type="match status" value="1"/>
</dbReference>
<dbReference type="GO" id="GO:0015074">
    <property type="term" value="P:DNA integration"/>
    <property type="evidence" value="ECO:0007669"/>
    <property type="project" value="InterPro"/>
</dbReference>
<proteinExistence type="predicted"/>
<dbReference type="Pfam" id="PF00665">
    <property type="entry name" value="rve"/>
    <property type="match status" value="1"/>
</dbReference>
<dbReference type="Gene3D" id="3.10.10.10">
    <property type="entry name" value="HIV Type 1 Reverse Transcriptase, subunit A, domain 1"/>
    <property type="match status" value="1"/>
</dbReference>
<dbReference type="CDD" id="cd01647">
    <property type="entry name" value="RT_LTR"/>
    <property type="match status" value="1"/>
</dbReference>
<dbReference type="InterPro" id="IPR002156">
    <property type="entry name" value="RNaseH_domain"/>
</dbReference>
<evidence type="ECO:0000313" key="5">
    <source>
        <dbReference type="EMBL" id="CAL1410252.1"/>
    </source>
</evidence>
<dbReference type="PROSITE" id="PS50878">
    <property type="entry name" value="RT_POL"/>
    <property type="match status" value="1"/>
</dbReference>
<protein>
    <submittedName>
        <fullName evidence="5">Uncharacterized protein</fullName>
    </submittedName>
</protein>
<dbReference type="InterPro" id="IPR000477">
    <property type="entry name" value="RT_dom"/>
</dbReference>
<feature type="domain" description="Reverse transcriptase" evidence="2">
    <location>
        <begin position="217"/>
        <end position="396"/>
    </location>
</feature>
<dbReference type="PANTHER" id="PTHR48475:SF2">
    <property type="entry name" value="RIBONUCLEASE H"/>
    <property type="match status" value="1"/>
</dbReference>
<accession>A0AAV2GIL2</accession>
<name>A0AAV2GIL2_9ROSI</name>
<evidence type="ECO:0000259" key="2">
    <source>
        <dbReference type="PROSITE" id="PS50878"/>
    </source>
</evidence>
<evidence type="ECO:0000256" key="1">
    <source>
        <dbReference type="SAM" id="Coils"/>
    </source>
</evidence>
<dbReference type="EMBL" id="OZ034822">
    <property type="protein sequence ID" value="CAL1410252.1"/>
    <property type="molecule type" value="Genomic_DNA"/>
</dbReference>
<dbReference type="AlphaFoldDB" id="A0AAV2GIL2"/>
<dbReference type="Pfam" id="PF17919">
    <property type="entry name" value="RT_RNaseH_2"/>
    <property type="match status" value="1"/>
</dbReference>